<keyword evidence="5" id="KW-0206">Cytoskeleton</keyword>
<comment type="similarity">
    <text evidence="3">Belongs to the actin family. ARP6 subfamily.</text>
</comment>
<sequence>MSGKPFFVLDNGAYTLKLGKTSEEKPKLIPNAIMKAKSERRRLFVGSDIDECRDASGLYYILPFQKGYLINWDTEKTIWDHAFSKNCCPVSFPDTPLVFTEPLFNFQPLQEGANEIFFEEYDCCHLLRINSVDLSQIKYQSEHPDSKACLVIDCGYSFTHVVPYVLGKRKSDLIRRIEVGGKLLTNHLKDIISYRQLHVMDETYVMNQVKEDACFVAQEFMTSMAEAQRKGPANSILKEYVLPDFTSIRRGYLRDPKSEPEESVQLLRLNNERFSVPELLFHPSDIGLPQMGLAELIMHVINECQEDIQPHLLRNLVLTGGSTMFPGFEQRLMKDLRALAPCEYQIKITMPSDPIGYAWQGGKVLSTNAKALKEKFVSKQQYEEHGHTICAEKFDI</sequence>
<organism evidence="8 9">
    <name type="scientific">Cloeon dipterum</name>
    <dbReference type="NCBI Taxonomy" id="197152"/>
    <lineage>
        <taxon>Eukaryota</taxon>
        <taxon>Metazoa</taxon>
        <taxon>Ecdysozoa</taxon>
        <taxon>Arthropoda</taxon>
        <taxon>Hexapoda</taxon>
        <taxon>Insecta</taxon>
        <taxon>Pterygota</taxon>
        <taxon>Palaeoptera</taxon>
        <taxon>Ephemeroptera</taxon>
        <taxon>Pisciforma</taxon>
        <taxon>Baetidae</taxon>
        <taxon>Cloeon</taxon>
    </lineage>
</organism>
<dbReference type="Gene3D" id="3.30.420.40">
    <property type="match status" value="2"/>
</dbReference>
<keyword evidence="9" id="KW-1185">Reference proteome</keyword>
<evidence type="ECO:0000256" key="5">
    <source>
        <dbReference type="ARBA" id="ARBA00023212"/>
    </source>
</evidence>
<evidence type="ECO:0000256" key="1">
    <source>
        <dbReference type="ARBA" id="ARBA00004123"/>
    </source>
</evidence>
<dbReference type="EMBL" id="CADEPI010000003">
    <property type="protein sequence ID" value="CAB3360371.1"/>
    <property type="molecule type" value="Genomic_DNA"/>
</dbReference>
<proteinExistence type="inferred from homology"/>
<evidence type="ECO:0000313" key="8">
    <source>
        <dbReference type="EMBL" id="CAB3360371.1"/>
    </source>
</evidence>
<dbReference type="InterPro" id="IPR043129">
    <property type="entry name" value="ATPase_NBD"/>
</dbReference>
<keyword evidence="6" id="KW-0539">Nucleus</keyword>
<dbReference type="GO" id="GO:0005634">
    <property type="term" value="C:nucleus"/>
    <property type="evidence" value="ECO:0007669"/>
    <property type="project" value="UniProtKB-SubCell"/>
</dbReference>
<dbReference type="Pfam" id="PF00022">
    <property type="entry name" value="Actin"/>
    <property type="match status" value="1"/>
</dbReference>
<evidence type="ECO:0000256" key="2">
    <source>
        <dbReference type="ARBA" id="ARBA00004245"/>
    </source>
</evidence>
<dbReference type="PANTHER" id="PTHR11937">
    <property type="entry name" value="ACTIN"/>
    <property type="match status" value="1"/>
</dbReference>
<comment type="caution">
    <text evidence="8">The sequence shown here is derived from an EMBL/GenBank/DDBJ whole genome shotgun (WGS) entry which is preliminary data.</text>
</comment>
<reference evidence="8 9" key="1">
    <citation type="submission" date="2020-04" db="EMBL/GenBank/DDBJ databases">
        <authorList>
            <person name="Alioto T."/>
            <person name="Alioto T."/>
            <person name="Gomez Garrido J."/>
        </authorList>
    </citation>
    <scope>NUCLEOTIDE SEQUENCE [LARGE SCALE GENOMIC DNA]</scope>
</reference>
<keyword evidence="4" id="KW-0963">Cytoplasm</keyword>
<name>A0A8S1BXL6_9INSE</name>
<evidence type="ECO:0000256" key="7">
    <source>
        <dbReference type="ARBA" id="ARBA00074635"/>
    </source>
</evidence>
<dbReference type="Gene3D" id="3.90.640.10">
    <property type="entry name" value="Actin, Chain A, domain 4"/>
    <property type="match status" value="1"/>
</dbReference>
<gene>
    <name evidence="8" type="ORF">CLODIP_2_CD08785</name>
</gene>
<dbReference type="OrthoDB" id="6220758at2759"/>
<accession>A0A8S1BXL6</accession>
<dbReference type="Gene3D" id="2.30.36.70">
    <property type="entry name" value="Actin, Chain A, domain 2"/>
    <property type="match status" value="1"/>
</dbReference>
<dbReference type="SMART" id="SM00268">
    <property type="entry name" value="ACTIN"/>
    <property type="match status" value="1"/>
</dbReference>
<dbReference type="InterPro" id="IPR004000">
    <property type="entry name" value="Actin"/>
</dbReference>
<evidence type="ECO:0000256" key="3">
    <source>
        <dbReference type="ARBA" id="ARBA00005665"/>
    </source>
</evidence>
<protein>
    <recommendedName>
        <fullName evidence="7">Actin-related protein 6</fullName>
    </recommendedName>
</protein>
<evidence type="ECO:0000313" key="9">
    <source>
        <dbReference type="Proteomes" id="UP000494165"/>
    </source>
</evidence>
<dbReference type="CDD" id="cd10210">
    <property type="entry name" value="ASKHA_NBD_Arp6"/>
    <property type="match status" value="1"/>
</dbReference>
<comment type="subcellular location">
    <subcellularLocation>
        <location evidence="2">Cytoplasm</location>
        <location evidence="2">Cytoskeleton</location>
    </subcellularLocation>
    <subcellularLocation>
        <location evidence="1">Nucleus</location>
    </subcellularLocation>
</comment>
<dbReference type="GO" id="GO:0005856">
    <property type="term" value="C:cytoskeleton"/>
    <property type="evidence" value="ECO:0007669"/>
    <property type="project" value="UniProtKB-SubCell"/>
</dbReference>
<dbReference type="FunFam" id="3.90.640.10:FF:000014">
    <property type="entry name" value="Putative actin-related protein 6"/>
    <property type="match status" value="1"/>
</dbReference>
<dbReference type="FunFam" id="3.30.420.40:FF:000048">
    <property type="entry name" value="ARP5 actin-related protein 5 homolog"/>
    <property type="match status" value="1"/>
</dbReference>
<dbReference type="FunFam" id="2.30.36.70:FF:000003">
    <property type="entry name" value="Actin-related protein 6"/>
    <property type="match status" value="1"/>
</dbReference>
<dbReference type="SUPFAM" id="SSF53067">
    <property type="entry name" value="Actin-like ATPase domain"/>
    <property type="match status" value="2"/>
</dbReference>
<dbReference type="AlphaFoldDB" id="A0A8S1BXL6"/>
<evidence type="ECO:0000256" key="4">
    <source>
        <dbReference type="ARBA" id="ARBA00022490"/>
    </source>
</evidence>
<evidence type="ECO:0000256" key="6">
    <source>
        <dbReference type="ARBA" id="ARBA00023242"/>
    </source>
</evidence>
<dbReference type="Proteomes" id="UP000494165">
    <property type="component" value="Unassembled WGS sequence"/>
</dbReference>